<reference evidence="1 2" key="1">
    <citation type="submission" date="2024-11" db="EMBL/GenBank/DDBJ databases">
        <title>A near-complete genome assembly of Cinchona calisaya.</title>
        <authorList>
            <person name="Lian D.C."/>
            <person name="Zhao X.W."/>
            <person name="Wei L."/>
        </authorList>
    </citation>
    <scope>NUCLEOTIDE SEQUENCE [LARGE SCALE GENOMIC DNA]</scope>
    <source>
        <tissue evidence="1">Nenye</tissue>
    </source>
</reference>
<dbReference type="AlphaFoldDB" id="A0ABD2YMH3"/>
<accession>A0ABD2YMH3</accession>
<dbReference type="EMBL" id="JBJUIK010000013">
    <property type="protein sequence ID" value="KAL3507144.1"/>
    <property type="molecule type" value="Genomic_DNA"/>
</dbReference>
<evidence type="ECO:0000313" key="2">
    <source>
        <dbReference type="Proteomes" id="UP001630127"/>
    </source>
</evidence>
<comment type="caution">
    <text evidence="1">The sequence shown here is derived from an EMBL/GenBank/DDBJ whole genome shotgun (WGS) entry which is preliminary data.</text>
</comment>
<sequence>MRNSVVLDFLVFLTSVFKNFRFFNGLHCGTLYPTSGSPSESIPLKTRACLHIRRDSRIKSVLVSDEGNLLSYTNGAEIVVNNSAISGLAAGIEIQHDSIEFGTLAADIAPTTTRFVVDNDESDLDQPTEGFSSILEAIEDIYKGKICLAFKMDFLLV</sequence>
<proteinExistence type="predicted"/>
<evidence type="ECO:0000313" key="1">
    <source>
        <dbReference type="EMBL" id="KAL3507144.1"/>
    </source>
</evidence>
<dbReference type="Proteomes" id="UP001630127">
    <property type="component" value="Unassembled WGS sequence"/>
</dbReference>
<organism evidence="1 2">
    <name type="scientific">Cinchona calisaya</name>
    <dbReference type="NCBI Taxonomy" id="153742"/>
    <lineage>
        <taxon>Eukaryota</taxon>
        <taxon>Viridiplantae</taxon>
        <taxon>Streptophyta</taxon>
        <taxon>Embryophyta</taxon>
        <taxon>Tracheophyta</taxon>
        <taxon>Spermatophyta</taxon>
        <taxon>Magnoliopsida</taxon>
        <taxon>eudicotyledons</taxon>
        <taxon>Gunneridae</taxon>
        <taxon>Pentapetalae</taxon>
        <taxon>asterids</taxon>
        <taxon>lamiids</taxon>
        <taxon>Gentianales</taxon>
        <taxon>Rubiaceae</taxon>
        <taxon>Cinchonoideae</taxon>
        <taxon>Cinchoneae</taxon>
        <taxon>Cinchona</taxon>
    </lineage>
</organism>
<gene>
    <name evidence="1" type="ORF">ACH5RR_032526</name>
</gene>
<protein>
    <submittedName>
        <fullName evidence="1">Uncharacterized protein</fullName>
    </submittedName>
</protein>
<keyword evidence="2" id="KW-1185">Reference proteome</keyword>
<name>A0ABD2YMH3_9GENT</name>